<gene>
    <name evidence="9" type="primary">phnX</name>
    <name evidence="10" type="ORF">SAMN05518683_11822</name>
</gene>
<dbReference type="EC" id="3.11.1.1" evidence="8 9"/>
<dbReference type="NCBIfam" id="TIGR01549">
    <property type="entry name" value="HAD-SF-IA-v1"/>
    <property type="match status" value="1"/>
</dbReference>
<name>A0A1I5W1P7_9BACI</name>
<feature type="active site" description="Schiff-base intermediate with substrate" evidence="9">
    <location>
        <position position="52"/>
    </location>
</feature>
<dbReference type="InterPro" id="IPR050155">
    <property type="entry name" value="HAD-like_hydrolase_sf"/>
</dbReference>
<feature type="binding site" evidence="9">
    <location>
        <position position="11"/>
    </location>
    <ligand>
        <name>Mg(2+)</name>
        <dbReference type="ChEBI" id="CHEBI:18420"/>
    </ligand>
</feature>
<comment type="subunit">
    <text evidence="1 9">Homodimer.</text>
</comment>
<keyword evidence="5 9" id="KW-0704">Schiff base</keyword>
<evidence type="ECO:0000256" key="7">
    <source>
        <dbReference type="ARBA" id="ARBA00056573"/>
    </source>
</evidence>
<evidence type="ECO:0000256" key="2">
    <source>
        <dbReference type="ARBA" id="ARBA00022723"/>
    </source>
</evidence>
<keyword evidence="2 9" id="KW-0479">Metal-binding</keyword>
<dbReference type="InterPro" id="IPR036412">
    <property type="entry name" value="HAD-like_sf"/>
</dbReference>
<dbReference type="CDD" id="cd02586">
    <property type="entry name" value="HAD_PHN"/>
    <property type="match status" value="1"/>
</dbReference>
<dbReference type="GO" id="GO:0050194">
    <property type="term" value="F:phosphonoacetaldehyde hydrolase activity"/>
    <property type="evidence" value="ECO:0007669"/>
    <property type="project" value="UniProtKB-UniRule"/>
</dbReference>
<dbReference type="STRING" id="1884432.SAMN05518683_11822"/>
<dbReference type="InterPro" id="IPR041492">
    <property type="entry name" value="HAD_2"/>
</dbReference>
<dbReference type="InterPro" id="IPR023198">
    <property type="entry name" value="PGP-like_dom2"/>
</dbReference>
<dbReference type="AlphaFoldDB" id="A0A1I5W1P7"/>
<comment type="cofactor">
    <cofactor evidence="9">
        <name>Mg(2+)</name>
        <dbReference type="ChEBI" id="CHEBI:18420"/>
    </cofactor>
    <text evidence="9">Binds 1 Mg(2+) ion per subunit.</text>
</comment>
<keyword evidence="3 9" id="KW-0378">Hydrolase</keyword>
<comment type="catalytic activity">
    <reaction evidence="6 9">
        <text>phosphonoacetaldehyde + H2O = acetaldehyde + phosphate + H(+)</text>
        <dbReference type="Rhea" id="RHEA:18905"/>
        <dbReference type="ChEBI" id="CHEBI:15343"/>
        <dbReference type="ChEBI" id="CHEBI:15377"/>
        <dbReference type="ChEBI" id="CHEBI:15378"/>
        <dbReference type="ChEBI" id="CHEBI:43474"/>
        <dbReference type="ChEBI" id="CHEBI:58383"/>
        <dbReference type="EC" id="3.11.1.1"/>
    </reaction>
</comment>
<feature type="binding site" evidence="9">
    <location>
        <position position="185"/>
    </location>
    <ligand>
        <name>Mg(2+)</name>
        <dbReference type="ChEBI" id="CHEBI:18420"/>
    </ligand>
</feature>
<dbReference type="PANTHER" id="PTHR43434:SF19">
    <property type="entry name" value="PHOSPHONOACETALDEHYDE HYDROLASE"/>
    <property type="match status" value="1"/>
</dbReference>
<proteinExistence type="inferred from homology"/>
<evidence type="ECO:0000256" key="5">
    <source>
        <dbReference type="ARBA" id="ARBA00023270"/>
    </source>
</evidence>
<dbReference type="SFLD" id="SFLDG01135">
    <property type="entry name" value="C1.5.6:_HAD__Beta-PGM__Phospha"/>
    <property type="match status" value="1"/>
</dbReference>
<dbReference type="InterPro" id="IPR006323">
    <property type="entry name" value="Phosphonoacetald_hydro"/>
</dbReference>
<dbReference type="Pfam" id="PF13419">
    <property type="entry name" value="HAD_2"/>
    <property type="match status" value="1"/>
</dbReference>
<sequence>MNKQIQAVIFDWAGTTIDYGCFAPVQVFIAIFRKRNVEITNDEAREPMGLLKIDHIRAILSMERVHQTWVEAHGEAPGEEDIQELYHDFEKMLFRILDEFAQPIPGVIDVVNTLKDSGIKIGSTTGYTSDMIDIISKEAKKQGYVPDAVVTSSDVPAGRPAPWMCYQNAMKLNVYPLSQMVKAGDTASDMEEGRNAGMWTVGIVKGSSTLGFLQEEIEEMDKALLHTRIEDAKQTLFDSGAHFVIEEIHELPSLIQTMNQMMNKEESFHV</sequence>
<dbReference type="SFLD" id="SFLDS00003">
    <property type="entry name" value="Haloacid_Dehalogenase"/>
    <property type="match status" value="1"/>
</dbReference>
<dbReference type="EMBL" id="FOXD01000018">
    <property type="protein sequence ID" value="SFQ13176.1"/>
    <property type="molecule type" value="Genomic_DNA"/>
</dbReference>
<dbReference type="GO" id="GO:0006281">
    <property type="term" value="P:DNA repair"/>
    <property type="evidence" value="ECO:0007669"/>
    <property type="project" value="TreeGrafter"/>
</dbReference>
<evidence type="ECO:0000256" key="4">
    <source>
        <dbReference type="ARBA" id="ARBA00022842"/>
    </source>
</evidence>
<protein>
    <recommendedName>
        <fullName evidence="8 9">Phosphonoacetaldehyde hydrolase</fullName>
        <shortName evidence="9">Phosphonatase</shortName>
        <ecNumber evidence="8 9">3.11.1.1</ecNumber>
    </recommendedName>
    <alternativeName>
        <fullName evidence="9">Phosphonoacetaldehyde phosphonohydrolase</fullName>
    </alternativeName>
</protein>
<evidence type="ECO:0000256" key="3">
    <source>
        <dbReference type="ARBA" id="ARBA00022801"/>
    </source>
</evidence>
<evidence type="ECO:0000256" key="6">
    <source>
        <dbReference type="ARBA" id="ARBA00052005"/>
    </source>
</evidence>
<dbReference type="SFLD" id="SFLDG01129">
    <property type="entry name" value="C1.5:_HAD__Beta-PGM__Phosphata"/>
    <property type="match status" value="1"/>
</dbReference>
<reference evidence="11" key="1">
    <citation type="submission" date="2016-10" db="EMBL/GenBank/DDBJ databases">
        <authorList>
            <person name="Varghese N."/>
            <person name="Submissions S."/>
        </authorList>
    </citation>
    <scope>NUCLEOTIDE SEQUENCE [LARGE SCALE GENOMIC DNA]</scope>
    <source>
        <strain evidence="11">S7</strain>
    </source>
</reference>
<dbReference type="SUPFAM" id="SSF56784">
    <property type="entry name" value="HAD-like"/>
    <property type="match status" value="1"/>
</dbReference>
<keyword evidence="11" id="KW-1185">Reference proteome</keyword>
<evidence type="ECO:0000256" key="9">
    <source>
        <dbReference type="HAMAP-Rule" id="MF_01375"/>
    </source>
</evidence>
<evidence type="ECO:0000256" key="8">
    <source>
        <dbReference type="ARBA" id="ARBA00066472"/>
    </source>
</evidence>
<dbReference type="GO" id="GO:0005829">
    <property type="term" value="C:cytosol"/>
    <property type="evidence" value="ECO:0007669"/>
    <property type="project" value="TreeGrafter"/>
</dbReference>
<feature type="binding site" evidence="9">
    <location>
        <position position="13"/>
    </location>
    <ligand>
        <name>Mg(2+)</name>
        <dbReference type="ChEBI" id="CHEBI:18420"/>
    </ligand>
</feature>
<dbReference type="Gene3D" id="3.40.50.1000">
    <property type="entry name" value="HAD superfamily/HAD-like"/>
    <property type="match status" value="1"/>
</dbReference>
<dbReference type="GO" id="GO:0008967">
    <property type="term" value="F:phosphoglycolate phosphatase activity"/>
    <property type="evidence" value="ECO:0007669"/>
    <property type="project" value="TreeGrafter"/>
</dbReference>
<dbReference type="NCBIfam" id="TIGR01509">
    <property type="entry name" value="HAD-SF-IA-v3"/>
    <property type="match status" value="1"/>
</dbReference>
<evidence type="ECO:0000256" key="1">
    <source>
        <dbReference type="ARBA" id="ARBA00011738"/>
    </source>
</evidence>
<dbReference type="FunFam" id="1.10.150.240:FF:000006">
    <property type="entry name" value="Phosphonoacetaldehyde hydrolase"/>
    <property type="match status" value="1"/>
</dbReference>
<comment type="function">
    <text evidence="7 9">Involved in phosphonate degradation.</text>
</comment>
<dbReference type="PANTHER" id="PTHR43434">
    <property type="entry name" value="PHOSPHOGLYCOLATE PHOSPHATASE"/>
    <property type="match status" value="1"/>
</dbReference>
<organism evidence="10 11">
    <name type="scientific">Salibacterium halotolerans</name>
    <dbReference type="NCBI Taxonomy" id="1884432"/>
    <lineage>
        <taxon>Bacteria</taxon>
        <taxon>Bacillati</taxon>
        <taxon>Bacillota</taxon>
        <taxon>Bacilli</taxon>
        <taxon>Bacillales</taxon>
        <taxon>Bacillaceae</taxon>
    </lineage>
</organism>
<evidence type="ECO:0000313" key="10">
    <source>
        <dbReference type="EMBL" id="SFQ13176.1"/>
    </source>
</evidence>
<comment type="similarity">
    <text evidence="9">Belongs to the HAD-like hydrolase superfamily. PhnX family.</text>
</comment>
<dbReference type="Gene3D" id="1.10.150.240">
    <property type="entry name" value="Putative phosphatase, domain 2"/>
    <property type="match status" value="1"/>
</dbReference>
<dbReference type="InterPro" id="IPR006439">
    <property type="entry name" value="HAD-SF_hydro_IA"/>
</dbReference>
<dbReference type="HAMAP" id="MF_01375">
    <property type="entry name" value="PhnX"/>
    <property type="match status" value="1"/>
</dbReference>
<keyword evidence="4 9" id="KW-0460">Magnesium</keyword>
<dbReference type="Proteomes" id="UP000198892">
    <property type="component" value="Unassembled WGS sequence"/>
</dbReference>
<dbReference type="InterPro" id="IPR023214">
    <property type="entry name" value="HAD_sf"/>
</dbReference>
<dbReference type="NCBIfam" id="TIGR01422">
    <property type="entry name" value="phosphonatase"/>
    <property type="match status" value="1"/>
</dbReference>
<feature type="active site" description="Nucleophile" evidence="9">
    <location>
        <position position="11"/>
    </location>
</feature>
<evidence type="ECO:0000313" key="11">
    <source>
        <dbReference type="Proteomes" id="UP000198892"/>
    </source>
</evidence>
<dbReference type="GO" id="GO:0000287">
    <property type="term" value="F:magnesium ion binding"/>
    <property type="evidence" value="ECO:0007669"/>
    <property type="project" value="UniProtKB-UniRule"/>
</dbReference>
<dbReference type="GO" id="GO:0019700">
    <property type="term" value="P:organic phosphonate catabolic process"/>
    <property type="evidence" value="ECO:0007669"/>
    <property type="project" value="InterPro"/>
</dbReference>
<accession>A0A1I5W1P7</accession>